<evidence type="ECO:0000256" key="2">
    <source>
        <dbReference type="ARBA" id="ARBA00008772"/>
    </source>
</evidence>
<comment type="caution">
    <text evidence="11">The sequence shown here is derived from an EMBL/GenBank/DDBJ whole genome shotgun (WGS) entry which is preliminary data.</text>
</comment>
<gene>
    <name evidence="8" type="primary">gshA</name>
    <name evidence="11" type="ORF">A9306_02110</name>
</gene>
<dbReference type="InterPro" id="IPR006334">
    <property type="entry name" value="Glut_cys_ligase"/>
</dbReference>
<dbReference type="SUPFAM" id="SSF55931">
    <property type="entry name" value="Glutamine synthetase/guanido kinase"/>
    <property type="match status" value="1"/>
</dbReference>
<dbReference type="GO" id="GO:0005829">
    <property type="term" value="C:cytosol"/>
    <property type="evidence" value="ECO:0007669"/>
    <property type="project" value="TreeGrafter"/>
</dbReference>
<dbReference type="HAMAP" id="MF_00578">
    <property type="entry name" value="Glu_cys_ligase"/>
    <property type="match status" value="1"/>
</dbReference>
<evidence type="ECO:0000256" key="8">
    <source>
        <dbReference type="HAMAP-Rule" id="MF_00578"/>
    </source>
</evidence>
<organism evidence="11 12">
    <name type="scientific">Faucicola atlantae</name>
    <dbReference type="NCBI Taxonomy" id="34059"/>
    <lineage>
        <taxon>Bacteria</taxon>
        <taxon>Pseudomonadati</taxon>
        <taxon>Pseudomonadota</taxon>
        <taxon>Gammaproteobacteria</taxon>
        <taxon>Moraxellales</taxon>
        <taxon>Moraxellaceae</taxon>
        <taxon>Faucicola</taxon>
    </lineage>
</organism>
<dbReference type="GO" id="GO:0006750">
    <property type="term" value="P:glutathione biosynthetic process"/>
    <property type="evidence" value="ECO:0007669"/>
    <property type="project" value="UniProtKB-UniRule"/>
</dbReference>
<evidence type="ECO:0000256" key="1">
    <source>
        <dbReference type="ARBA" id="ARBA00005006"/>
    </source>
</evidence>
<evidence type="ECO:0000256" key="3">
    <source>
        <dbReference type="ARBA" id="ARBA00022598"/>
    </source>
</evidence>
<evidence type="ECO:0000256" key="6">
    <source>
        <dbReference type="ARBA" id="ARBA00022840"/>
    </source>
</evidence>
<dbReference type="GO" id="GO:0046872">
    <property type="term" value="F:metal ion binding"/>
    <property type="evidence" value="ECO:0007669"/>
    <property type="project" value="TreeGrafter"/>
</dbReference>
<dbReference type="Pfam" id="PF04262">
    <property type="entry name" value="Glu_cys_ligase"/>
    <property type="match status" value="1"/>
</dbReference>
<keyword evidence="6 8" id="KW-0067">ATP-binding</keyword>
<dbReference type="GO" id="GO:0004357">
    <property type="term" value="F:glutamate-cysteine ligase activity"/>
    <property type="evidence" value="ECO:0007669"/>
    <property type="project" value="UniProtKB-UniRule"/>
</dbReference>
<accession>A0A1B8Q983</accession>
<comment type="pathway">
    <text evidence="1 8 9">Sulfur metabolism; glutathione biosynthesis; glutathione from L-cysteine and L-glutamate: step 1/2.</text>
</comment>
<evidence type="ECO:0000256" key="5">
    <source>
        <dbReference type="ARBA" id="ARBA00022741"/>
    </source>
</evidence>
<dbReference type="InterPro" id="IPR007370">
    <property type="entry name" value="Glu_cys_ligase"/>
</dbReference>
<dbReference type="GO" id="GO:0005524">
    <property type="term" value="F:ATP binding"/>
    <property type="evidence" value="ECO:0007669"/>
    <property type="project" value="UniProtKB-KW"/>
</dbReference>
<feature type="domain" description="Glutamate--cysteine ligase" evidence="10">
    <location>
        <begin position="17"/>
        <end position="382"/>
    </location>
</feature>
<dbReference type="EMBL" id="LZNA01000070">
    <property type="protein sequence ID" value="OBX75344.1"/>
    <property type="molecule type" value="Genomic_DNA"/>
</dbReference>
<dbReference type="RefSeq" id="WP_067338679.1">
    <property type="nucleotide sequence ID" value="NZ_LZNA01000070.1"/>
</dbReference>
<name>A0A1B8Q983_9GAMM</name>
<dbReference type="PANTHER" id="PTHR38761:SF1">
    <property type="entry name" value="GLUTAMATE--CYSTEINE LIGASE"/>
    <property type="match status" value="1"/>
</dbReference>
<sequence length="520" mass="57932">MPQADVSQAFVLPDWLNADLLASMRRGIEKEGLRMRPDGFIAQSPHPTRLGSKLTHPHITTDYAESLLELITEPLASVQQTLAQLRELHIVVQQALENDELFWGMSMPCMLADSDDDILLADYGSSNSGRLKTLYRHGLGLRYGRRMQTIAGLHYNLSFGDDFFGTWQAAEGHHDALSAFKNAKYLALVRNFKRLLPLVLYLTGASPAVCACFLTGRQHHLQPLNDKGYYLPNATSLRMGKLGYQNNVQDDLDIRYNRLDEYVAGLQQAVGTPHKGFTALGIDTSDGTPTQINDHILQIENEYYSAIRPKQTTQGDETPSEALAARGVGYIELRALDLDPYSEIGISMDTTCFMEILALYCLLSDSPELLPDEDARLSINQERAVNEGRDPHVTILTPTGEVRLQDWLDGHLQAMLPVATLLDETYGSNTYRHALTVMLGRCHHAELTPSAQVLHDTVQAGGTWQFGKKLAEQHAHSLRTQSLGARAAYYATLAEQSISDQQTLEANDTLSFTDYIARFR</sequence>
<evidence type="ECO:0000256" key="4">
    <source>
        <dbReference type="ARBA" id="ARBA00022684"/>
    </source>
</evidence>
<comment type="catalytic activity">
    <reaction evidence="7 8 9">
        <text>L-cysteine + L-glutamate + ATP = gamma-L-glutamyl-L-cysteine + ADP + phosphate + H(+)</text>
        <dbReference type="Rhea" id="RHEA:13285"/>
        <dbReference type="ChEBI" id="CHEBI:15378"/>
        <dbReference type="ChEBI" id="CHEBI:29985"/>
        <dbReference type="ChEBI" id="CHEBI:30616"/>
        <dbReference type="ChEBI" id="CHEBI:35235"/>
        <dbReference type="ChEBI" id="CHEBI:43474"/>
        <dbReference type="ChEBI" id="CHEBI:58173"/>
        <dbReference type="ChEBI" id="CHEBI:456216"/>
        <dbReference type="EC" id="6.3.2.2"/>
    </reaction>
</comment>
<dbReference type="UniPathway" id="UPA00142">
    <property type="reaction ID" value="UER00209"/>
</dbReference>
<evidence type="ECO:0000259" key="10">
    <source>
        <dbReference type="Pfam" id="PF04262"/>
    </source>
</evidence>
<keyword evidence="5 8" id="KW-0547">Nucleotide-binding</keyword>
<dbReference type="Proteomes" id="UP000092616">
    <property type="component" value="Unassembled WGS sequence"/>
</dbReference>
<dbReference type="AlphaFoldDB" id="A0A1B8Q983"/>
<protein>
    <recommendedName>
        <fullName evidence="8">Glutamate--cysteine ligase</fullName>
        <ecNumber evidence="8">6.3.2.2</ecNumber>
    </recommendedName>
    <alternativeName>
        <fullName evidence="8">Gamma-ECS</fullName>
        <shortName evidence="8">GCS</shortName>
    </alternativeName>
    <alternativeName>
        <fullName evidence="8">Gamma-glutamylcysteine synthetase</fullName>
    </alternativeName>
</protein>
<proteinExistence type="inferred from homology"/>
<evidence type="ECO:0000313" key="11">
    <source>
        <dbReference type="EMBL" id="OBX75344.1"/>
    </source>
</evidence>
<comment type="similarity">
    <text evidence="2 8">Belongs to the glutamate--cysteine ligase type 1 family. Type 1 subfamily.</text>
</comment>
<dbReference type="InterPro" id="IPR014746">
    <property type="entry name" value="Gln_synth/guanido_kin_cat_dom"/>
</dbReference>
<dbReference type="Gene3D" id="3.30.590.20">
    <property type="match status" value="1"/>
</dbReference>
<evidence type="ECO:0000256" key="9">
    <source>
        <dbReference type="RuleBase" id="RU004391"/>
    </source>
</evidence>
<keyword evidence="4 8" id="KW-0317">Glutathione biosynthesis</keyword>
<dbReference type="EC" id="6.3.2.2" evidence="8"/>
<keyword evidence="3 8" id="KW-0436">Ligase</keyword>
<dbReference type="PANTHER" id="PTHR38761">
    <property type="entry name" value="GLUTAMATE--CYSTEINE LIGASE"/>
    <property type="match status" value="1"/>
</dbReference>
<evidence type="ECO:0000256" key="7">
    <source>
        <dbReference type="ARBA" id="ARBA00048819"/>
    </source>
</evidence>
<keyword evidence="12" id="KW-1185">Reference proteome</keyword>
<reference evidence="11 12" key="1">
    <citation type="submission" date="2016-06" db="EMBL/GenBank/DDBJ databases">
        <title>Draft genome of Moraxella atlantae CCUG 59586.</title>
        <authorList>
            <person name="Salva-Serra F."/>
            <person name="Engstrom-Jakobsson H."/>
            <person name="Thorell K."/>
            <person name="Gonzales-Siles L."/>
            <person name="Karlsson R."/>
            <person name="Boulund F."/>
            <person name="Engstrand L."/>
            <person name="Kristiansson E."/>
            <person name="Moore E."/>
        </authorList>
    </citation>
    <scope>NUCLEOTIDE SEQUENCE [LARGE SCALE GENOMIC DNA]</scope>
    <source>
        <strain evidence="11 12">CCUG 59586</strain>
    </source>
</reference>
<dbReference type="NCBIfam" id="TIGR01434">
    <property type="entry name" value="glu_cys_ligase"/>
    <property type="match status" value="1"/>
</dbReference>
<evidence type="ECO:0000313" key="12">
    <source>
        <dbReference type="Proteomes" id="UP000092616"/>
    </source>
</evidence>